<dbReference type="AlphaFoldDB" id="A0A3S0IM08"/>
<feature type="domain" description="Alkyl sulfatase dimerisation" evidence="1">
    <location>
        <begin position="6"/>
        <end position="73"/>
    </location>
</feature>
<proteinExistence type="predicted"/>
<evidence type="ECO:0000313" key="2">
    <source>
        <dbReference type="EMBL" id="RTE53147.1"/>
    </source>
</evidence>
<keyword evidence="3" id="KW-1185">Reference proteome</keyword>
<dbReference type="EMBL" id="RQPJ01000008">
    <property type="protein sequence ID" value="RTE53147.1"/>
    <property type="molecule type" value="Genomic_DNA"/>
</dbReference>
<gene>
    <name evidence="2" type="ORF">EHW67_13290</name>
</gene>
<reference evidence="2 3" key="1">
    <citation type="submission" date="2018-11" db="EMBL/GenBank/DDBJ databases">
        <title>Arenibacter aquaticus sp.nov., a marine bacterium isolated from surface seawater in the South China Sea.</title>
        <authorList>
            <person name="Guo J."/>
            <person name="Sun J."/>
        </authorList>
    </citation>
    <scope>NUCLEOTIDE SEQUENCE [LARGE SCALE GENOMIC DNA]</scope>
    <source>
        <strain evidence="2 3">GUO666</strain>
    </source>
</reference>
<dbReference type="PANTHER" id="PTHR43223">
    <property type="entry name" value="ALKYL/ARYL-SULFATASE"/>
    <property type="match status" value="1"/>
</dbReference>
<dbReference type="InterPro" id="IPR038536">
    <property type="entry name" value="Alkyl/aryl-sulf_dimr_sf"/>
</dbReference>
<dbReference type="InterPro" id="IPR029228">
    <property type="entry name" value="Alkyl_sulf_dimr"/>
</dbReference>
<accession>A0A3S0IM08</accession>
<dbReference type="GO" id="GO:0046983">
    <property type="term" value="F:protein dimerization activity"/>
    <property type="evidence" value="ECO:0007669"/>
    <property type="project" value="InterPro"/>
</dbReference>
<name>A0A3S0IM08_9FLAO</name>
<protein>
    <recommendedName>
        <fullName evidence="1">Alkyl sulfatase dimerisation domain-containing protein</fullName>
    </recommendedName>
</protein>
<evidence type="ECO:0000313" key="3">
    <source>
        <dbReference type="Proteomes" id="UP000267585"/>
    </source>
</evidence>
<dbReference type="SUPFAM" id="SSF56281">
    <property type="entry name" value="Metallo-hydrolase/oxidoreductase"/>
    <property type="match status" value="1"/>
</dbReference>
<dbReference type="Proteomes" id="UP000267585">
    <property type="component" value="Unassembled WGS sequence"/>
</dbReference>
<dbReference type="RefSeq" id="WP_126162878.1">
    <property type="nucleotide sequence ID" value="NZ_RQPJ01000008.1"/>
</dbReference>
<dbReference type="PANTHER" id="PTHR43223:SF1">
    <property type="entry name" value="ALKYL_ARYL-SULFATASE BDS1"/>
    <property type="match status" value="1"/>
</dbReference>
<comment type="caution">
    <text evidence="2">The sequence shown here is derived from an EMBL/GenBank/DDBJ whole genome shotgun (WGS) entry which is preliminary data.</text>
</comment>
<dbReference type="OrthoDB" id="9802248at2"/>
<organism evidence="2 3">
    <name type="scientific">Arenibacter aquaticus</name>
    <dbReference type="NCBI Taxonomy" id="2489054"/>
    <lineage>
        <taxon>Bacteria</taxon>
        <taxon>Pseudomonadati</taxon>
        <taxon>Bacteroidota</taxon>
        <taxon>Flavobacteriia</taxon>
        <taxon>Flavobacteriales</taxon>
        <taxon>Flavobacteriaceae</taxon>
        <taxon>Arenibacter</taxon>
    </lineage>
</organism>
<evidence type="ECO:0000259" key="1">
    <source>
        <dbReference type="Pfam" id="PF14863"/>
    </source>
</evidence>
<dbReference type="GO" id="GO:0018741">
    <property type="term" value="F:linear primary-alkylsulfatase activity"/>
    <property type="evidence" value="ECO:0007669"/>
    <property type="project" value="TreeGrafter"/>
</dbReference>
<dbReference type="InterPro" id="IPR052195">
    <property type="entry name" value="Bact_Alkyl/Aryl-Sulfatase"/>
</dbReference>
<dbReference type="Gene3D" id="1.25.40.880">
    <property type="entry name" value="Alkyl sulfatase, dimerisation domain"/>
    <property type="match status" value="1"/>
</dbReference>
<sequence>MNKGYTLQQTVDSVKLSESLANQPNLQEFYGSVPWGVRSIYLYYVGWYDDNPTNLYPLTSSQEAKNIITLAGVKIRFLKS</sequence>
<dbReference type="GO" id="GO:0018909">
    <property type="term" value="P:dodecyl sulfate metabolic process"/>
    <property type="evidence" value="ECO:0007669"/>
    <property type="project" value="TreeGrafter"/>
</dbReference>
<dbReference type="InterPro" id="IPR036866">
    <property type="entry name" value="RibonucZ/Hydroxyglut_hydro"/>
</dbReference>
<dbReference type="Pfam" id="PF14863">
    <property type="entry name" value="Alkyl_sulf_dimr"/>
    <property type="match status" value="1"/>
</dbReference>